<organism evidence="3 4">
    <name type="scientific">Geodia barretti</name>
    <name type="common">Barrett's horny sponge</name>
    <dbReference type="NCBI Taxonomy" id="519541"/>
    <lineage>
        <taxon>Eukaryota</taxon>
        <taxon>Metazoa</taxon>
        <taxon>Porifera</taxon>
        <taxon>Demospongiae</taxon>
        <taxon>Heteroscleromorpha</taxon>
        <taxon>Tetractinellida</taxon>
        <taxon>Astrophorina</taxon>
        <taxon>Geodiidae</taxon>
        <taxon>Geodia</taxon>
    </lineage>
</organism>
<evidence type="ECO:0000313" key="3">
    <source>
        <dbReference type="EMBL" id="CAI7997842.1"/>
    </source>
</evidence>
<dbReference type="Proteomes" id="UP001174909">
    <property type="component" value="Unassembled WGS sequence"/>
</dbReference>
<dbReference type="PANTHER" id="PTHR34595">
    <property type="entry name" value="BLR5612 PROTEIN"/>
    <property type="match status" value="1"/>
</dbReference>
<dbReference type="AlphaFoldDB" id="A0AA35W4J8"/>
<dbReference type="PANTHER" id="PTHR34595:SF7">
    <property type="entry name" value="SLL1039 PROTEIN"/>
    <property type="match status" value="1"/>
</dbReference>
<dbReference type="EMBL" id="CASHTH010000330">
    <property type="protein sequence ID" value="CAI7997842.1"/>
    <property type="molecule type" value="Genomic_DNA"/>
</dbReference>
<reference evidence="3" key="1">
    <citation type="submission" date="2023-03" db="EMBL/GenBank/DDBJ databases">
        <authorList>
            <person name="Steffen K."/>
            <person name="Cardenas P."/>
        </authorList>
    </citation>
    <scope>NUCLEOTIDE SEQUENCE</scope>
</reference>
<evidence type="ECO:0000256" key="1">
    <source>
        <dbReference type="SAM" id="MobiDB-lite"/>
    </source>
</evidence>
<name>A0AA35W4J8_GEOBA</name>
<dbReference type="InterPro" id="IPR051680">
    <property type="entry name" value="ATP-dep_Glu-Cys_Ligase-2"/>
</dbReference>
<comment type="caution">
    <text evidence="3">The sequence shown here is derived from an EMBL/GenBank/DDBJ whole genome shotgun (WGS) entry which is preliminary data.</text>
</comment>
<dbReference type="SUPFAM" id="SSF56059">
    <property type="entry name" value="Glutathione synthetase ATP-binding domain-like"/>
    <property type="match status" value="1"/>
</dbReference>
<gene>
    <name evidence="3" type="ORF">GBAR_LOCUS2259</name>
</gene>
<feature type="region of interest" description="Disordered" evidence="1">
    <location>
        <begin position="92"/>
        <end position="112"/>
    </location>
</feature>
<dbReference type="InterPro" id="IPR025841">
    <property type="entry name" value="CP_ATPgrasp_2"/>
</dbReference>
<protein>
    <submittedName>
        <fullName evidence="3">Uncharacterized protein sll0335</fullName>
    </submittedName>
</protein>
<proteinExistence type="predicted"/>
<accession>A0AA35W4J8</accession>
<dbReference type="Pfam" id="PF14403">
    <property type="entry name" value="CP_ATPgrasp_2"/>
    <property type="match status" value="1"/>
</dbReference>
<sequence>MDPVAFRPDSTLGVPGLLGALRAGTVTVCNALGNGVADDKGVYPYVPELIRYYLGAEPIIENVTTYMMWDPDQRGEALARLDELVVKPVGESGGYRRADRSPRHRAGAGDARATIEAEPRNWIVQEVVQLSTLPSFAGQRLEPRHLDCGPSC</sequence>
<feature type="domain" description="Circularly permuted ATP-grasp type 2" evidence="2">
    <location>
        <begin position="1"/>
        <end position="147"/>
    </location>
</feature>
<evidence type="ECO:0000313" key="4">
    <source>
        <dbReference type="Proteomes" id="UP001174909"/>
    </source>
</evidence>
<dbReference type="Gene3D" id="3.30.1490.270">
    <property type="match status" value="1"/>
</dbReference>
<evidence type="ECO:0000259" key="2">
    <source>
        <dbReference type="Pfam" id="PF14403"/>
    </source>
</evidence>
<keyword evidence="4" id="KW-1185">Reference proteome</keyword>